<dbReference type="PANTHER" id="PTHR18901:SF38">
    <property type="entry name" value="PSEUDOURIDINE-5'-PHOSPHATASE"/>
    <property type="match status" value="1"/>
</dbReference>
<dbReference type="SUPFAM" id="SSF56784">
    <property type="entry name" value="HAD-like"/>
    <property type="match status" value="1"/>
</dbReference>
<dbReference type="Pfam" id="PF00702">
    <property type="entry name" value="Hydrolase"/>
    <property type="match status" value="1"/>
</dbReference>
<evidence type="ECO:0000313" key="1">
    <source>
        <dbReference type="EMBL" id="MBB5537343.1"/>
    </source>
</evidence>
<dbReference type="NCBIfam" id="TIGR01509">
    <property type="entry name" value="HAD-SF-IA-v3"/>
    <property type="match status" value="1"/>
</dbReference>
<gene>
    <name evidence="1" type="ORF">GGD55_004059</name>
</gene>
<sequence>MAWPTDSMRSSDTDYVASKPSPDPFLTAAKRLGVAPTLCLALEDSHNGVRSASAAEMMTFMVPDLLGPTPEIQSLCTGVVSDLHAVRELILAASAARVAG</sequence>
<dbReference type="InterPro" id="IPR036412">
    <property type="entry name" value="HAD-like_sf"/>
</dbReference>
<keyword evidence="2" id="KW-1185">Reference proteome</keyword>
<dbReference type="Proteomes" id="UP000585507">
    <property type="component" value="Unassembled WGS sequence"/>
</dbReference>
<dbReference type="PANTHER" id="PTHR18901">
    <property type="entry name" value="2-DEOXYGLUCOSE-6-PHOSPHATE PHOSPHATASE 2"/>
    <property type="match status" value="1"/>
</dbReference>
<dbReference type="InterPro" id="IPR023214">
    <property type="entry name" value="HAD_sf"/>
</dbReference>
<dbReference type="AlphaFoldDB" id="A0A7W8UDI6"/>
<evidence type="ECO:0000313" key="2">
    <source>
        <dbReference type="Proteomes" id="UP000585507"/>
    </source>
</evidence>
<dbReference type="EMBL" id="JACHBK010000009">
    <property type="protein sequence ID" value="MBB5537343.1"/>
    <property type="molecule type" value="Genomic_DNA"/>
</dbReference>
<dbReference type="Gene3D" id="3.40.50.1000">
    <property type="entry name" value="HAD superfamily/HAD-like"/>
    <property type="match status" value="1"/>
</dbReference>
<organism evidence="1 2">
    <name type="scientific">Rhizobium giardinii</name>
    <dbReference type="NCBI Taxonomy" id="56731"/>
    <lineage>
        <taxon>Bacteria</taxon>
        <taxon>Pseudomonadati</taxon>
        <taxon>Pseudomonadota</taxon>
        <taxon>Alphaproteobacteria</taxon>
        <taxon>Hyphomicrobiales</taxon>
        <taxon>Rhizobiaceae</taxon>
        <taxon>Rhizobium/Agrobacterium group</taxon>
        <taxon>Rhizobium</taxon>
    </lineage>
</organism>
<dbReference type="InterPro" id="IPR006439">
    <property type="entry name" value="HAD-SF_hydro_IA"/>
</dbReference>
<comment type="caution">
    <text evidence="1">The sequence shown here is derived from an EMBL/GenBank/DDBJ whole genome shotgun (WGS) entry which is preliminary data.</text>
</comment>
<protein>
    <submittedName>
        <fullName evidence="1">Beta-phosphoglucomutase-like phosphatase (HAD superfamily)</fullName>
    </submittedName>
</protein>
<accession>A0A7W8UDI6</accession>
<reference evidence="1 2" key="1">
    <citation type="submission" date="2020-08" db="EMBL/GenBank/DDBJ databases">
        <title>Genomic Encyclopedia of Type Strains, Phase IV (KMG-V): Genome sequencing to study the core and pangenomes of soil and plant-associated prokaryotes.</title>
        <authorList>
            <person name="Whitman W."/>
        </authorList>
    </citation>
    <scope>NUCLEOTIDE SEQUENCE [LARGE SCALE GENOMIC DNA]</scope>
    <source>
        <strain evidence="1 2">SEMIA 4084</strain>
    </source>
</reference>
<proteinExistence type="predicted"/>
<dbReference type="CDD" id="cd07505">
    <property type="entry name" value="HAD_BPGM-like"/>
    <property type="match status" value="1"/>
</dbReference>
<name>A0A7W8UDI6_9HYPH</name>